<gene>
    <name evidence="6" type="ORF">JR316_008396</name>
</gene>
<comment type="caution">
    <text evidence="6">The sequence shown here is derived from an EMBL/GenBank/DDBJ whole genome shotgun (WGS) entry which is preliminary data.</text>
</comment>
<organism evidence="6">
    <name type="scientific">Psilocybe cubensis</name>
    <name type="common">Psychedelic mushroom</name>
    <name type="synonym">Stropharia cubensis</name>
    <dbReference type="NCBI Taxonomy" id="181762"/>
    <lineage>
        <taxon>Eukaryota</taxon>
        <taxon>Fungi</taxon>
        <taxon>Dikarya</taxon>
        <taxon>Basidiomycota</taxon>
        <taxon>Agaricomycotina</taxon>
        <taxon>Agaricomycetes</taxon>
        <taxon>Agaricomycetidae</taxon>
        <taxon>Agaricales</taxon>
        <taxon>Agaricineae</taxon>
        <taxon>Strophariaceae</taxon>
        <taxon>Psilocybe</taxon>
    </lineage>
</organism>
<reference evidence="6" key="1">
    <citation type="submission" date="2021-02" db="EMBL/GenBank/DDBJ databases">
        <title>Psilocybe cubensis genome.</title>
        <authorList>
            <person name="Mckernan K.J."/>
            <person name="Crawford S."/>
            <person name="Trippe A."/>
            <person name="Kane L.T."/>
            <person name="Mclaughlin S."/>
        </authorList>
    </citation>
    <scope>NUCLEOTIDE SEQUENCE [LARGE SCALE GENOMIC DNA]</scope>
    <source>
        <strain evidence="6">MGC-MH-2018</strain>
    </source>
</reference>
<accession>A0A8H7XSP3</accession>
<dbReference type="GO" id="GO:0004674">
    <property type="term" value="F:protein serine/threonine kinase activity"/>
    <property type="evidence" value="ECO:0007669"/>
    <property type="project" value="UniProtKB-KW"/>
</dbReference>
<sequence>MAFSSTHNRNPLGRNQHGYVLKATDPVLQEALYEYHRQLITNDKLISELLMADHNINMKPRTVQKRRMELGLQSSRKTLKLIDSNEAEQLVIDQMDLDPAKNMGPRKIRHKISMKTGIHLPRDYVADTMRIHDSKGFEKRHPKAKLIHRATKVNIGNDIFDNPGLPASSASQSSTNYHNSTPLPTSESVRSSAPRQLRSMAFRTHPWSRNDVKMDNYKFTRFNAVYQADGNVTIDAGFTANLDTIEITNDWGRGQTLWKKSDPQHFKCGFLGCGSTKHAIYARYQGKEYALVQPYDNQMEPSEARRILKAELQLLAQCDGIKKVFDQYVEESENVCRRFRASIGSFYFNFEGSFYGELEPLSASGKKSLPHIAFLATPMLPSGRYDEPIKKFTGSDKIGPAYDMMTKTIHAYVHFAFIYTRGSILFCNMQGTKDRNGRMCLINPHAHTYV</sequence>
<feature type="domain" description="Alpha-type protein kinase" evidence="5">
    <location>
        <begin position="389"/>
        <end position="448"/>
    </location>
</feature>
<dbReference type="InterPro" id="IPR011009">
    <property type="entry name" value="Kinase-like_dom_sf"/>
</dbReference>
<feature type="region of interest" description="Disordered" evidence="4">
    <location>
        <begin position="164"/>
        <end position="195"/>
    </location>
</feature>
<keyword evidence="1" id="KW-0723">Serine/threonine-protein kinase</keyword>
<evidence type="ECO:0000256" key="3">
    <source>
        <dbReference type="ARBA" id="ARBA00022777"/>
    </source>
</evidence>
<proteinExistence type="predicted"/>
<dbReference type="SUPFAM" id="SSF56112">
    <property type="entry name" value="Protein kinase-like (PK-like)"/>
    <property type="match status" value="1"/>
</dbReference>
<dbReference type="InterPro" id="IPR004166">
    <property type="entry name" value="a-kinase_dom"/>
</dbReference>
<evidence type="ECO:0000256" key="1">
    <source>
        <dbReference type="ARBA" id="ARBA00022527"/>
    </source>
</evidence>
<evidence type="ECO:0000256" key="2">
    <source>
        <dbReference type="ARBA" id="ARBA00022679"/>
    </source>
</evidence>
<keyword evidence="3" id="KW-0418">Kinase</keyword>
<dbReference type="AlphaFoldDB" id="A0A8H7XSP3"/>
<protein>
    <recommendedName>
        <fullName evidence="5">Alpha-type protein kinase domain-containing protein</fullName>
    </recommendedName>
</protein>
<evidence type="ECO:0000313" key="6">
    <source>
        <dbReference type="EMBL" id="KAG5166312.1"/>
    </source>
</evidence>
<feature type="compositionally biased region" description="Polar residues" evidence="4">
    <location>
        <begin position="168"/>
        <end position="194"/>
    </location>
</feature>
<evidence type="ECO:0000259" key="5">
    <source>
        <dbReference type="Pfam" id="PF02816"/>
    </source>
</evidence>
<keyword evidence="2" id="KW-0808">Transferase</keyword>
<dbReference type="GO" id="GO:0005524">
    <property type="term" value="F:ATP binding"/>
    <property type="evidence" value="ECO:0007669"/>
    <property type="project" value="InterPro"/>
</dbReference>
<evidence type="ECO:0000256" key="4">
    <source>
        <dbReference type="SAM" id="MobiDB-lite"/>
    </source>
</evidence>
<dbReference type="EMBL" id="JAFIQS010000008">
    <property type="protein sequence ID" value="KAG5166312.1"/>
    <property type="molecule type" value="Genomic_DNA"/>
</dbReference>
<name>A0A8H7XSP3_PSICU</name>
<dbReference type="OrthoDB" id="301415at2759"/>
<dbReference type="Gene3D" id="3.20.200.10">
    <property type="entry name" value="MHCK/EF2 kinase"/>
    <property type="match status" value="1"/>
</dbReference>
<dbReference type="Pfam" id="PF02816">
    <property type="entry name" value="Alpha_kinase"/>
    <property type="match status" value="1"/>
</dbReference>